<dbReference type="OrthoDB" id="687730at2759"/>
<dbReference type="Pfam" id="PF08434">
    <property type="entry name" value="CLCA"/>
    <property type="match status" value="1"/>
</dbReference>
<keyword evidence="4" id="KW-1185">Reference proteome</keyword>
<feature type="signal peptide" evidence="1">
    <location>
        <begin position="1"/>
        <end position="17"/>
    </location>
</feature>
<feature type="domain" description="Calcium-activated chloride channel N-terminal" evidence="2">
    <location>
        <begin position="26"/>
        <end position="139"/>
    </location>
</feature>
<protein>
    <submittedName>
        <fullName evidence="3">Calcium-activated chloride channel regulator 1</fullName>
    </submittedName>
</protein>
<keyword evidence="1" id="KW-0732">Signal</keyword>
<dbReference type="EMBL" id="UYJE01000518">
    <property type="protein sequence ID" value="VDH93960.1"/>
    <property type="molecule type" value="Genomic_DNA"/>
</dbReference>
<gene>
    <name evidence="3" type="ORF">MGAL_10B091008</name>
</gene>
<feature type="chain" id="PRO_5033052664" evidence="1">
    <location>
        <begin position="18"/>
        <end position="150"/>
    </location>
</feature>
<comment type="caution">
    <text evidence="3">The sequence shown here is derived from an EMBL/GenBank/DDBJ whole genome shotgun (WGS) entry which is preliminary data.</text>
</comment>
<evidence type="ECO:0000256" key="1">
    <source>
        <dbReference type="SAM" id="SignalP"/>
    </source>
</evidence>
<reference evidence="3" key="1">
    <citation type="submission" date="2018-11" db="EMBL/GenBank/DDBJ databases">
        <authorList>
            <person name="Alioto T."/>
            <person name="Alioto T."/>
        </authorList>
    </citation>
    <scope>NUCLEOTIDE SEQUENCE</scope>
</reference>
<dbReference type="Proteomes" id="UP000596742">
    <property type="component" value="Unassembled WGS sequence"/>
</dbReference>
<accession>A0A8B6BQS5</accession>
<dbReference type="InterPro" id="IPR013642">
    <property type="entry name" value="CLCA_N"/>
</dbReference>
<evidence type="ECO:0000313" key="3">
    <source>
        <dbReference type="EMBL" id="VDH93960.1"/>
    </source>
</evidence>
<evidence type="ECO:0000259" key="2">
    <source>
        <dbReference type="Pfam" id="PF08434"/>
    </source>
</evidence>
<name>A0A8B6BQS5_MYTGA</name>
<sequence>MYTTIFLFLLLLNCCDSLYRQSNIIFQSNGYSNVLLAIHDSVTDETILDKIKDAFTKASTTLHTATKKRAYFKEIVILVPNSWKDSPGITPAAAGQTLQYADIIVSAPLPTHRNFPYTRSYAACGHSGIHIQMLTDVFLHPSKPPVKLSP</sequence>
<dbReference type="AlphaFoldDB" id="A0A8B6BQS5"/>
<evidence type="ECO:0000313" key="4">
    <source>
        <dbReference type="Proteomes" id="UP000596742"/>
    </source>
</evidence>
<organism evidence="3 4">
    <name type="scientific">Mytilus galloprovincialis</name>
    <name type="common">Mediterranean mussel</name>
    <dbReference type="NCBI Taxonomy" id="29158"/>
    <lineage>
        <taxon>Eukaryota</taxon>
        <taxon>Metazoa</taxon>
        <taxon>Spiralia</taxon>
        <taxon>Lophotrochozoa</taxon>
        <taxon>Mollusca</taxon>
        <taxon>Bivalvia</taxon>
        <taxon>Autobranchia</taxon>
        <taxon>Pteriomorphia</taxon>
        <taxon>Mytilida</taxon>
        <taxon>Mytiloidea</taxon>
        <taxon>Mytilidae</taxon>
        <taxon>Mytilinae</taxon>
        <taxon>Mytilus</taxon>
    </lineage>
</organism>
<proteinExistence type="predicted"/>
<feature type="non-terminal residue" evidence="3">
    <location>
        <position position="150"/>
    </location>
</feature>